<feature type="transmembrane region" description="Helical" evidence="1">
    <location>
        <begin position="186"/>
        <end position="208"/>
    </location>
</feature>
<gene>
    <name evidence="2" type="ORF">EDS130_LOCUS35140</name>
    <name evidence="3" type="ORF">XAT740_LOCUS49908</name>
</gene>
<accession>A0A816C5C2</accession>
<name>A0A816C5C2_ADIRI</name>
<dbReference type="Proteomes" id="UP000663828">
    <property type="component" value="Unassembled WGS sequence"/>
</dbReference>
<reference evidence="3" key="1">
    <citation type="submission" date="2021-02" db="EMBL/GenBank/DDBJ databases">
        <authorList>
            <person name="Nowell W R."/>
        </authorList>
    </citation>
    <scope>NUCLEOTIDE SEQUENCE</scope>
</reference>
<organism evidence="3 4">
    <name type="scientific">Adineta ricciae</name>
    <name type="common">Rotifer</name>
    <dbReference type="NCBI Taxonomy" id="249248"/>
    <lineage>
        <taxon>Eukaryota</taxon>
        <taxon>Metazoa</taxon>
        <taxon>Spiralia</taxon>
        <taxon>Gnathifera</taxon>
        <taxon>Rotifera</taxon>
        <taxon>Eurotatoria</taxon>
        <taxon>Bdelloidea</taxon>
        <taxon>Adinetida</taxon>
        <taxon>Adinetidae</taxon>
        <taxon>Adineta</taxon>
    </lineage>
</organism>
<feature type="transmembrane region" description="Helical" evidence="1">
    <location>
        <begin position="156"/>
        <end position="174"/>
    </location>
</feature>
<evidence type="ECO:0000313" key="2">
    <source>
        <dbReference type="EMBL" id="CAF1384852.1"/>
    </source>
</evidence>
<keyword evidence="1" id="KW-1133">Transmembrane helix</keyword>
<dbReference type="Proteomes" id="UP000663852">
    <property type="component" value="Unassembled WGS sequence"/>
</dbReference>
<dbReference type="AlphaFoldDB" id="A0A816C5C2"/>
<keyword evidence="1" id="KW-0472">Membrane</keyword>
<sequence length="257" mass="29323">MGLDFDHYRLILFGGHFLSFILEICLFLLISNRILTELMGKLFEINQLHNQKEILSFYGININLFSSRRFRFSMIFQLAFTAWIGFLLLIDGCVFHVARLSSNDSCPSSMSDCFLLETSREYPKVSCAPNEIFSNSTSINAICFVFIYNEQDTLSVLNQLGVCSSVSSLFCYVFKIACRMSRKRWGLTLLVLLLLGSSAFVITAFIIVKMNISAPTKLILIGLCCLLINVIQLLQFTHSYKRKNRVQATNFLTKICF</sequence>
<evidence type="ECO:0000313" key="3">
    <source>
        <dbReference type="EMBL" id="CAF1618528.1"/>
    </source>
</evidence>
<protein>
    <submittedName>
        <fullName evidence="3">Uncharacterized protein</fullName>
    </submittedName>
</protein>
<dbReference type="EMBL" id="CAJNOR010007509">
    <property type="protein sequence ID" value="CAF1618528.1"/>
    <property type="molecule type" value="Genomic_DNA"/>
</dbReference>
<evidence type="ECO:0000313" key="4">
    <source>
        <dbReference type="Proteomes" id="UP000663828"/>
    </source>
</evidence>
<comment type="caution">
    <text evidence="3">The sequence shown here is derived from an EMBL/GenBank/DDBJ whole genome shotgun (WGS) entry which is preliminary data.</text>
</comment>
<proteinExistence type="predicted"/>
<feature type="transmembrane region" description="Helical" evidence="1">
    <location>
        <begin position="12"/>
        <end position="31"/>
    </location>
</feature>
<dbReference type="OrthoDB" id="10052163at2759"/>
<feature type="transmembrane region" description="Helical" evidence="1">
    <location>
        <begin position="214"/>
        <end position="234"/>
    </location>
</feature>
<evidence type="ECO:0000256" key="1">
    <source>
        <dbReference type="SAM" id="Phobius"/>
    </source>
</evidence>
<feature type="transmembrane region" description="Helical" evidence="1">
    <location>
        <begin position="75"/>
        <end position="98"/>
    </location>
</feature>
<dbReference type="EMBL" id="CAJNOJ010000304">
    <property type="protein sequence ID" value="CAF1384852.1"/>
    <property type="molecule type" value="Genomic_DNA"/>
</dbReference>
<keyword evidence="1" id="KW-0812">Transmembrane</keyword>
<keyword evidence="4" id="KW-1185">Reference proteome</keyword>